<evidence type="ECO:0000313" key="5">
    <source>
        <dbReference type="WormBase" id="F13D12.3"/>
    </source>
</evidence>
<dbReference type="STRING" id="6239.F13D12.3.1"/>
<dbReference type="eggNOG" id="ENOG502R9XY">
    <property type="taxonomic scope" value="Eukaryota"/>
</dbReference>
<name>Q19395_CAEEL</name>
<sequence length="245" mass="26019">MFSLPIFVLIASFSIAHGFVVRTRRGAYMSSSSYSRPSYGGDQWGQNNNYNPYQNNWNQQNQNWDQYGNRGSQYGSSYGRPSSYGPPQPSYSPPKSSYGRPEPTYSPYSRPSSSYGRPPQFYPAQPGPAVPAVIPPVVTQPIVPPPVPEVSEPVPEPPIPAPGPVAPPTPSGPLFGGVEPGAGALTPGVAPPPTDEEMTRVDAAEKENEVRKARGGPPGINVAAIAETGTLPPQASIPDIPMPPV</sequence>
<dbReference type="PIR" id="T20831">
    <property type="entry name" value="T20831"/>
</dbReference>
<proteinExistence type="predicted"/>
<evidence type="ECO:0000313" key="4">
    <source>
        <dbReference type="Proteomes" id="UP000001940"/>
    </source>
</evidence>
<dbReference type="RefSeq" id="NP_496502.1">
    <property type="nucleotide sequence ID" value="NM_064101.7"/>
</dbReference>
<reference evidence="3 4" key="1">
    <citation type="journal article" date="1998" name="Science">
        <title>Genome sequence of the nematode C. elegans: a platform for investigating biology.</title>
        <authorList>
            <consortium name="The C. elegans sequencing consortium"/>
            <person name="Sulson J.E."/>
            <person name="Waterston R."/>
        </authorList>
    </citation>
    <scope>NUCLEOTIDE SEQUENCE [LARGE SCALE GENOMIC DNA]</scope>
    <source>
        <strain evidence="3 4">Bristol N2</strain>
    </source>
</reference>
<dbReference type="PaxDb" id="6239-F13D12.3"/>
<feature type="compositionally biased region" description="Pro residues" evidence="1">
    <location>
        <begin position="148"/>
        <end position="171"/>
    </location>
</feature>
<feature type="region of interest" description="Disordered" evidence="1">
    <location>
        <begin position="148"/>
        <end position="198"/>
    </location>
</feature>
<dbReference type="CTD" id="174797"/>
<dbReference type="HOGENOM" id="CLU_1134427_0_0_1"/>
<dbReference type="AGR" id="WB:WBGene00008739"/>
<evidence type="ECO:0000256" key="2">
    <source>
        <dbReference type="SAM" id="SignalP"/>
    </source>
</evidence>
<keyword evidence="2" id="KW-0732">Signal</keyword>
<dbReference type="InParanoid" id="Q19395"/>
<dbReference type="AlphaFoldDB" id="Q19395"/>
<dbReference type="OrthoDB" id="5874155at2759"/>
<dbReference type="UCSC" id="F13D12.3">
    <property type="organism name" value="c. elegans"/>
</dbReference>
<dbReference type="OMA" id="TRRGAYM"/>
<feature type="compositionally biased region" description="Low complexity" evidence="1">
    <location>
        <begin position="93"/>
        <end position="119"/>
    </location>
</feature>
<organism evidence="3 4">
    <name type="scientific">Caenorhabditis elegans</name>
    <dbReference type="NCBI Taxonomy" id="6239"/>
    <lineage>
        <taxon>Eukaryota</taxon>
        <taxon>Metazoa</taxon>
        <taxon>Ecdysozoa</taxon>
        <taxon>Nematoda</taxon>
        <taxon>Chromadorea</taxon>
        <taxon>Rhabditida</taxon>
        <taxon>Rhabditina</taxon>
        <taxon>Rhabditomorpha</taxon>
        <taxon>Rhabditoidea</taxon>
        <taxon>Rhabditidae</taxon>
        <taxon>Peloderinae</taxon>
        <taxon>Caenorhabditis</taxon>
    </lineage>
</organism>
<dbReference type="FunCoup" id="Q19395">
    <property type="interactions" value="1493"/>
</dbReference>
<dbReference type="Bgee" id="WBGene00008739">
    <property type="expression patterns" value="Expressed in adult organism and 2 other cell types or tissues"/>
</dbReference>
<feature type="compositionally biased region" description="Low complexity" evidence="1">
    <location>
        <begin position="31"/>
        <end position="83"/>
    </location>
</feature>
<dbReference type="WormBase" id="F13D12.3">
    <property type="protein sequence ID" value="CE03197"/>
    <property type="gene ID" value="WBGene00008739"/>
</dbReference>
<keyword evidence="3" id="KW-0034">Amyloid</keyword>
<dbReference type="Proteomes" id="UP000001940">
    <property type="component" value="Chromosome II"/>
</dbReference>
<protein>
    <submittedName>
        <fullName evidence="3">Prion-like-(Q/N-rich)-domain-bearing protein</fullName>
    </submittedName>
</protein>
<evidence type="ECO:0000256" key="1">
    <source>
        <dbReference type="SAM" id="MobiDB-lite"/>
    </source>
</evidence>
<feature type="signal peptide" evidence="2">
    <location>
        <begin position="1"/>
        <end position="18"/>
    </location>
</feature>
<dbReference type="IntAct" id="Q19395">
    <property type="interactions" value="1"/>
</dbReference>
<gene>
    <name evidence="3" type="ORF">CELE_F13D12.3</name>
    <name evidence="3 5" type="ORF">F13D12.3</name>
</gene>
<evidence type="ECO:0000313" key="3">
    <source>
        <dbReference type="EMBL" id="CAA88949.1"/>
    </source>
</evidence>
<keyword evidence="4" id="KW-1185">Reference proteome</keyword>
<feature type="region of interest" description="Disordered" evidence="1">
    <location>
        <begin position="31"/>
        <end position="127"/>
    </location>
</feature>
<dbReference type="EMBL" id="BX284602">
    <property type="protein sequence ID" value="CAA88949.1"/>
    <property type="molecule type" value="Genomic_DNA"/>
</dbReference>
<accession>Q19395</accession>
<dbReference type="KEGG" id="cel:CELE_F13D12.3"/>
<dbReference type="GeneID" id="174797"/>
<dbReference type="DIP" id="DIP-24338N"/>
<keyword evidence="3" id="KW-0640">Prion</keyword>
<feature type="chain" id="PRO_5004187126" evidence="2">
    <location>
        <begin position="19"/>
        <end position="245"/>
    </location>
</feature>